<dbReference type="GO" id="GO:0008270">
    <property type="term" value="F:zinc ion binding"/>
    <property type="evidence" value="ECO:0007669"/>
    <property type="project" value="UniProtKB-KW"/>
</dbReference>
<dbReference type="InterPro" id="IPR051152">
    <property type="entry name" value="C.elegans_Orphan_NR"/>
</dbReference>
<keyword evidence="3 11" id="KW-0479">Metal-binding</keyword>
<dbReference type="PROSITE" id="PS51843">
    <property type="entry name" value="NR_LBD"/>
    <property type="match status" value="1"/>
</dbReference>
<dbReference type="eggNOG" id="KOG3575">
    <property type="taxonomic scope" value="Eukaryota"/>
</dbReference>
<keyword evidence="9 11" id="KW-0675">Receptor</keyword>
<protein>
    <submittedName>
        <fullName evidence="15">Nuclear receptor domain-containing protein</fullName>
    </submittedName>
</protein>
<accession>A0A1I7T6N4</accession>
<evidence type="ECO:0000256" key="2">
    <source>
        <dbReference type="ARBA" id="ARBA00005993"/>
    </source>
</evidence>
<feature type="domain" description="Nuclear receptor" evidence="12">
    <location>
        <begin position="7"/>
        <end position="83"/>
    </location>
</feature>
<dbReference type="Proteomes" id="UP000095282">
    <property type="component" value="Unplaced"/>
</dbReference>
<dbReference type="Gene3D" id="3.30.50.10">
    <property type="entry name" value="Erythroid Transcription Factor GATA-1, subunit A"/>
    <property type="match status" value="1"/>
</dbReference>
<evidence type="ECO:0000256" key="3">
    <source>
        <dbReference type="ARBA" id="ARBA00022723"/>
    </source>
</evidence>
<evidence type="ECO:0000256" key="11">
    <source>
        <dbReference type="RuleBase" id="RU004334"/>
    </source>
</evidence>
<organism evidence="14 15">
    <name type="scientific">Caenorhabditis tropicalis</name>
    <dbReference type="NCBI Taxonomy" id="1561998"/>
    <lineage>
        <taxon>Eukaryota</taxon>
        <taxon>Metazoa</taxon>
        <taxon>Ecdysozoa</taxon>
        <taxon>Nematoda</taxon>
        <taxon>Chromadorea</taxon>
        <taxon>Rhabditida</taxon>
        <taxon>Rhabditina</taxon>
        <taxon>Rhabditomorpha</taxon>
        <taxon>Rhabditoidea</taxon>
        <taxon>Rhabditidae</taxon>
        <taxon>Peloderinae</taxon>
        <taxon>Caenorhabditis</taxon>
    </lineage>
</organism>
<dbReference type="SMART" id="SM00399">
    <property type="entry name" value="ZnF_C4"/>
    <property type="match status" value="1"/>
</dbReference>
<feature type="domain" description="NR LBD" evidence="13">
    <location>
        <begin position="153"/>
        <end position="395"/>
    </location>
</feature>
<name>A0A1I7T6N4_9PELO</name>
<keyword evidence="14" id="KW-1185">Reference proteome</keyword>
<keyword evidence="10 11" id="KW-0539">Nucleus</keyword>
<evidence type="ECO:0000259" key="12">
    <source>
        <dbReference type="PROSITE" id="PS51030"/>
    </source>
</evidence>
<evidence type="ECO:0000256" key="10">
    <source>
        <dbReference type="ARBA" id="ARBA00023242"/>
    </source>
</evidence>
<dbReference type="PANTHER" id="PTHR45680:SF12">
    <property type="entry name" value="NUCLEAR HORMONE RECEPTOR FAMILY-RELATED"/>
    <property type="match status" value="1"/>
</dbReference>
<sequence>MNPSSSSSKCRVCSNDSNGKRHYGAVVCRACAAFFRRAQSSRLKKTCKKNKQCEFLKDGFFTCKYCRLQKCLNVGMSTESFQFDRDGYQQLCRIQDEIPSSVDTFSGRSNLIIFQAPGTPTSSKPFINIQFLMDKVFKILKEGPETPLFFPVKLEKMAHNLRKVHEETRSPEEQKLEKFGKTESLEHLGMCILTVAKWFTYFDEFQGLPQKLKITILQDVWGIWWKLERLAYTAKLIKQRIITAKKDDLLFRYESERIDLSWCSKYTVEELKFFVEIPNEIRLDELTRLMLDLDPSDVELSFMLGQLCFHYVGKLFQGEILQVADKFQEILADDLHDYYINQLKRPCYSQRLASMMKINNQIQKEVYERQPRRELALIFDVFNVDVSHPEMFAGCL</sequence>
<evidence type="ECO:0000259" key="13">
    <source>
        <dbReference type="PROSITE" id="PS51843"/>
    </source>
</evidence>
<dbReference type="InterPro" id="IPR000536">
    <property type="entry name" value="Nucl_hrmn_rcpt_lig-bd"/>
</dbReference>
<dbReference type="SMART" id="SM00430">
    <property type="entry name" value="HOLI"/>
    <property type="match status" value="1"/>
</dbReference>
<evidence type="ECO:0000256" key="9">
    <source>
        <dbReference type="ARBA" id="ARBA00023170"/>
    </source>
</evidence>
<evidence type="ECO:0000256" key="1">
    <source>
        <dbReference type="ARBA" id="ARBA00004123"/>
    </source>
</evidence>
<keyword evidence="6 11" id="KW-0805">Transcription regulation</keyword>
<dbReference type="PROSITE" id="PS00031">
    <property type="entry name" value="NUCLEAR_REC_DBD_1"/>
    <property type="match status" value="1"/>
</dbReference>
<evidence type="ECO:0000313" key="14">
    <source>
        <dbReference type="Proteomes" id="UP000095282"/>
    </source>
</evidence>
<dbReference type="CDD" id="cd06960">
    <property type="entry name" value="NR_DBD_HNF4A"/>
    <property type="match status" value="1"/>
</dbReference>
<dbReference type="PROSITE" id="PS51030">
    <property type="entry name" value="NUCLEAR_REC_DBD_2"/>
    <property type="match status" value="1"/>
</dbReference>
<dbReference type="GO" id="GO:0005634">
    <property type="term" value="C:nucleus"/>
    <property type="evidence" value="ECO:0007669"/>
    <property type="project" value="UniProtKB-SubCell"/>
</dbReference>
<dbReference type="SUPFAM" id="SSF57716">
    <property type="entry name" value="Glucocorticoid receptor-like (DNA-binding domain)"/>
    <property type="match status" value="1"/>
</dbReference>
<dbReference type="PRINTS" id="PR00047">
    <property type="entry name" value="STROIDFINGER"/>
</dbReference>
<dbReference type="SUPFAM" id="SSF48508">
    <property type="entry name" value="Nuclear receptor ligand-binding domain"/>
    <property type="match status" value="1"/>
</dbReference>
<dbReference type="InterPro" id="IPR049636">
    <property type="entry name" value="HNF4-like_DBD"/>
</dbReference>
<keyword evidence="4 11" id="KW-0863">Zinc-finger</keyword>
<dbReference type="WBParaSite" id="Csp11.Scaffold522.g2928.t1">
    <property type="protein sequence ID" value="Csp11.Scaffold522.g2928.t1"/>
    <property type="gene ID" value="Csp11.Scaffold522.g2928"/>
</dbReference>
<evidence type="ECO:0000256" key="6">
    <source>
        <dbReference type="ARBA" id="ARBA00023015"/>
    </source>
</evidence>
<evidence type="ECO:0000313" key="15">
    <source>
        <dbReference type="WBParaSite" id="Csp11.Scaffold522.g2928.t1"/>
    </source>
</evidence>
<dbReference type="InterPro" id="IPR013088">
    <property type="entry name" value="Znf_NHR/GATA"/>
</dbReference>
<dbReference type="InterPro" id="IPR001628">
    <property type="entry name" value="Znf_hrmn_rcpt"/>
</dbReference>
<dbReference type="Gene3D" id="1.10.565.10">
    <property type="entry name" value="Retinoid X Receptor"/>
    <property type="match status" value="1"/>
</dbReference>
<keyword evidence="7 11" id="KW-0238">DNA-binding</keyword>
<dbReference type="AlphaFoldDB" id="A0A1I7T6N4"/>
<evidence type="ECO:0000256" key="8">
    <source>
        <dbReference type="ARBA" id="ARBA00023163"/>
    </source>
</evidence>
<comment type="subcellular location">
    <subcellularLocation>
        <location evidence="1 11">Nucleus</location>
    </subcellularLocation>
</comment>
<proteinExistence type="inferred from homology"/>
<dbReference type="STRING" id="1561998.A0A1I7T6N4"/>
<dbReference type="InterPro" id="IPR035500">
    <property type="entry name" value="NHR-like_dom_sf"/>
</dbReference>
<evidence type="ECO:0000256" key="7">
    <source>
        <dbReference type="ARBA" id="ARBA00023125"/>
    </source>
</evidence>
<dbReference type="PANTHER" id="PTHR45680">
    <property type="entry name" value="NUCLEAR HORMONE RECEPTOR FAMILY"/>
    <property type="match status" value="1"/>
</dbReference>
<keyword evidence="5 11" id="KW-0862">Zinc</keyword>
<comment type="similarity">
    <text evidence="2 11">Belongs to the nuclear hormone receptor family.</text>
</comment>
<dbReference type="GO" id="GO:0000978">
    <property type="term" value="F:RNA polymerase II cis-regulatory region sequence-specific DNA binding"/>
    <property type="evidence" value="ECO:0007669"/>
    <property type="project" value="InterPro"/>
</dbReference>
<keyword evidence="8 11" id="KW-0804">Transcription</keyword>
<reference evidence="15" key="1">
    <citation type="submission" date="2016-11" db="UniProtKB">
        <authorList>
            <consortium name="WormBaseParasite"/>
        </authorList>
    </citation>
    <scope>IDENTIFICATION</scope>
</reference>
<evidence type="ECO:0000256" key="5">
    <source>
        <dbReference type="ARBA" id="ARBA00022833"/>
    </source>
</evidence>
<dbReference type="Pfam" id="PF00105">
    <property type="entry name" value="zf-C4"/>
    <property type="match status" value="1"/>
</dbReference>
<evidence type="ECO:0000256" key="4">
    <source>
        <dbReference type="ARBA" id="ARBA00022771"/>
    </source>
</evidence>
<dbReference type="GO" id="GO:0003700">
    <property type="term" value="F:DNA-binding transcription factor activity"/>
    <property type="evidence" value="ECO:0007669"/>
    <property type="project" value="InterPro"/>
</dbReference>
<dbReference type="Pfam" id="PF00104">
    <property type="entry name" value="Hormone_recep"/>
    <property type="match status" value="1"/>
</dbReference>